<protein>
    <recommendedName>
        <fullName evidence="4">Transmembrane protein</fullName>
    </recommendedName>
</protein>
<reference evidence="2" key="1">
    <citation type="submission" date="2022-04" db="EMBL/GenBank/DDBJ databases">
        <authorList>
            <person name="Wang L."/>
            <person name="Zhang J."/>
            <person name="Wang J."/>
        </authorList>
    </citation>
    <scope>NUCLEOTIDE SEQUENCE</scope>
</reference>
<dbReference type="Proteomes" id="UP001056973">
    <property type="component" value="Segment"/>
</dbReference>
<evidence type="ECO:0000256" key="1">
    <source>
        <dbReference type="SAM" id="Phobius"/>
    </source>
</evidence>
<name>A0A9E7IW04_9CAUD</name>
<dbReference type="EMBL" id="ON331942">
    <property type="protein sequence ID" value="UQM93918.1"/>
    <property type="molecule type" value="Genomic_DNA"/>
</dbReference>
<keyword evidence="1" id="KW-0812">Transmembrane</keyword>
<evidence type="ECO:0008006" key="4">
    <source>
        <dbReference type="Google" id="ProtNLM"/>
    </source>
</evidence>
<keyword evidence="1" id="KW-0472">Membrane</keyword>
<keyword evidence="3" id="KW-1185">Reference proteome</keyword>
<evidence type="ECO:0000313" key="3">
    <source>
        <dbReference type="Proteomes" id="UP001056973"/>
    </source>
</evidence>
<accession>A0A9E7IW04</accession>
<keyword evidence="1" id="KW-1133">Transmembrane helix</keyword>
<gene>
    <name evidence="2" type="ORF">vBSmQDWS359_01</name>
</gene>
<organism evidence="2 3">
    <name type="scientific">Stenotrophomonas phage vB_Sm_QDWS359</name>
    <dbReference type="NCBI Taxonomy" id="2943841"/>
    <lineage>
        <taxon>Viruses</taxon>
        <taxon>Duplodnaviria</taxon>
        <taxon>Heunggongvirae</taxon>
        <taxon>Uroviricota</taxon>
        <taxon>Caudoviricetes</taxon>
        <taxon>Mesyanzhinovviridae</taxon>
        <taxon>Bradleyvirinae</taxon>
        <taxon>Xooduovirus</taxon>
        <taxon>Xooduovirus QDWS359</taxon>
    </lineage>
</organism>
<feature type="transmembrane region" description="Helical" evidence="1">
    <location>
        <begin position="33"/>
        <end position="53"/>
    </location>
</feature>
<sequence length="60" mass="6655">MLGLKVDDPIEVQKDFQHLREWRSTTDSIKRKGMLTIIGIVVSGLAAAAWMGVREMLGGK</sequence>
<proteinExistence type="predicted"/>
<evidence type="ECO:0000313" key="2">
    <source>
        <dbReference type="EMBL" id="UQM93918.1"/>
    </source>
</evidence>